<protein>
    <submittedName>
        <fullName evidence="1">Uncharacterized protein</fullName>
    </submittedName>
</protein>
<dbReference type="InParanoid" id="A0A1C7N2W8"/>
<reference evidence="1 2" key="1">
    <citation type="submission" date="2016-03" db="EMBL/GenBank/DDBJ databases">
        <title>Choanephora cucurbitarum.</title>
        <authorList>
            <person name="Min B."/>
            <person name="Park H."/>
            <person name="Park J.-H."/>
            <person name="Shin H.-D."/>
            <person name="Choi I.-G."/>
        </authorList>
    </citation>
    <scope>NUCLEOTIDE SEQUENCE [LARGE SCALE GENOMIC DNA]</scope>
    <source>
        <strain evidence="1 2">KUS-F28377</strain>
    </source>
</reference>
<comment type="caution">
    <text evidence="1">The sequence shown here is derived from an EMBL/GenBank/DDBJ whole genome shotgun (WGS) entry which is preliminary data.</text>
</comment>
<dbReference type="AlphaFoldDB" id="A0A1C7N2W8"/>
<evidence type="ECO:0000313" key="2">
    <source>
        <dbReference type="Proteomes" id="UP000093000"/>
    </source>
</evidence>
<accession>A0A1C7N2W8</accession>
<keyword evidence="2" id="KW-1185">Reference proteome</keyword>
<dbReference type="Proteomes" id="UP000093000">
    <property type="component" value="Unassembled WGS sequence"/>
</dbReference>
<proteinExistence type="predicted"/>
<dbReference type="EMBL" id="LUGH01000657">
    <property type="protein sequence ID" value="OBZ83473.1"/>
    <property type="molecule type" value="Genomic_DNA"/>
</dbReference>
<dbReference type="OrthoDB" id="2282907at2759"/>
<name>A0A1C7N2W8_9FUNG</name>
<organism evidence="1 2">
    <name type="scientific">Choanephora cucurbitarum</name>
    <dbReference type="NCBI Taxonomy" id="101091"/>
    <lineage>
        <taxon>Eukaryota</taxon>
        <taxon>Fungi</taxon>
        <taxon>Fungi incertae sedis</taxon>
        <taxon>Mucoromycota</taxon>
        <taxon>Mucoromycotina</taxon>
        <taxon>Mucoromycetes</taxon>
        <taxon>Mucorales</taxon>
        <taxon>Mucorineae</taxon>
        <taxon>Choanephoraceae</taxon>
        <taxon>Choanephoroideae</taxon>
        <taxon>Choanephora</taxon>
    </lineage>
</organism>
<gene>
    <name evidence="1" type="ORF">A0J61_08480</name>
</gene>
<evidence type="ECO:0000313" key="1">
    <source>
        <dbReference type="EMBL" id="OBZ83473.1"/>
    </source>
</evidence>
<sequence>MYQDKEETFEYESCYKQPSSCVLKPNYTLSFEDKEEERVDIFAIEVKAPKRNRNSNDFIKHCINSPHVVGLLIDGMLDKQKPYLLY</sequence>